<evidence type="ECO:0000256" key="10">
    <source>
        <dbReference type="PROSITE-ProRule" id="PRU00236"/>
    </source>
</evidence>
<feature type="binding site" evidence="10">
    <location>
        <position position="241"/>
    </location>
    <ligand>
        <name>Zn(2+)</name>
        <dbReference type="ChEBI" id="CHEBI:29105"/>
    </ligand>
</feature>
<feature type="binding site" evidence="10">
    <location>
        <position position="208"/>
    </location>
    <ligand>
        <name>Zn(2+)</name>
        <dbReference type="ChEBI" id="CHEBI:29105"/>
    </ligand>
</feature>
<evidence type="ECO:0000256" key="5">
    <source>
        <dbReference type="ARBA" id="ARBA00022833"/>
    </source>
</evidence>
<evidence type="ECO:0000256" key="11">
    <source>
        <dbReference type="SAM" id="MobiDB-lite"/>
    </source>
</evidence>
<dbReference type="Gene3D" id="3.40.50.1220">
    <property type="entry name" value="TPP-binding domain"/>
    <property type="match status" value="1"/>
</dbReference>
<dbReference type="CDD" id="cd01410">
    <property type="entry name" value="SIRT7"/>
    <property type="match status" value="1"/>
</dbReference>
<dbReference type="SUPFAM" id="SSF52467">
    <property type="entry name" value="DHS-like NAD/FAD-binding domain"/>
    <property type="match status" value="1"/>
</dbReference>
<dbReference type="Gene3D" id="2.20.28.200">
    <property type="match status" value="1"/>
</dbReference>
<dbReference type="InterPro" id="IPR003000">
    <property type="entry name" value="Sirtuin"/>
</dbReference>
<keyword evidence="4 10" id="KW-0479">Metal-binding</keyword>
<dbReference type="InterPro" id="IPR029035">
    <property type="entry name" value="DHS-like_NAD/FAD-binding_dom"/>
</dbReference>
<dbReference type="PANTHER" id="PTHR11085">
    <property type="entry name" value="NAD-DEPENDENT PROTEIN DEACYLASE SIRTUIN-5, MITOCHONDRIAL-RELATED"/>
    <property type="match status" value="1"/>
</dbReference>
<dbReference type="GeneID" id="108561596"/>
<proteinExistence type="inferred from homology"/>
<keyword evidence="2" id="KW-0597">Phosphoprotein</keyword>
<gene>
    <name evidence="14" type="primary">LOC108561596</name>
</gene>
<dbReference type="InterPro" id="IPR026590">
    <property type="entry name" value="Ssirtuin_cat_dom"/>
</dbReference>
<evidence type="ECO:0000313" key="13">
    <source>
        <dbReference type="Proteomes" id="UP000695000"/>
    </source>
</evidence>
<evidence type="ECO:0000256" key="9">
    <source>
        <dbReference type="ARBA" id="ARBA00043038"/>
    </source>
</evidence>
<dbReference type="InterPro" id="IPR050134">
    <property type="entry name" value="NAD-dep_sirtuin_deacylases"/>
</dbReference>
<evidence type="ECO:0000259" key="12">
    <source>
        <dbReference type="PROSITE" id="PS50305"/>
    </source>
</evidence>
<feature type="binding site" evidence="10">
    <location>
        <position position="238"/>
    </location>
    <ligand>
        <name>Zn(2+)</name>
        <dbReference type="ChEBI" id="CHEBI:29105"/>
    </ligand>
</feature>
<dbReference type="PANTHER" id="PTHR11085:SF1">
    <property type="entry name" value="NAD-DEPENDENT PROTEIN DEACETYLASE SIRTUIN-7"/>
    <property type="match status" value="1"/>
</dbReference>
<evidence type="ECO:0000256" key="3">
    <source>
        <dbReference type="ARBA" id="ARBA00022679"/>
    </source>
</evidence>
<feature type="active site" description="Proton acceptor" evidence="10">
    <location>
        <position position="200"/>
    </location>
</feature>
<dbReference type="RefSeq" id="XP_017775096.1">
    <property type="nucleotide sequence ID" value="XM_017919607.1"/>
</dbReference>
<evidence type="ECO:0000256" key="2">
    <source>
        <dbReference type="ARBA" id="ARBA00022553"/>
    </source>
</evidence>
<protein>
    <recommendedName>
        <fullName evidence="9">Regulatory protein SIR2 homolog 7</fullName>
    </recommendedName>
    <alternativeName>
        <fullName evidence="8">SIR2-like protein 7</fullName>
    </alternativeName>
</protein>
<evidence type="ECO:0000256" key="7">
    <source>
        <dbReference type="ARBA" id="ARBA00038170"/>
    </source>
</evidence>
<name>A0ABM1MKJ6_NICVS</name>
<reference evidence="14" key="1">
    <citation type="submission" date="2025-08" db="UniProtKB">
        <authorList>
            <consortium name="RefSeq"/>
        </authorList>
    </citation>
    <scope>IDENTIFICATION</scope>
    <source>
        <tissue evidence="14">Whole Larva</tissue>
    </source>
</reference>
<keyword evidence="13" id="KW-1185">Reference proteome</keyword>
<keyword evidence="6" id="KW-0520">NAD</keyword>
<organism evidence="13 14">
    <name type="scientific">Nicrophorus vespilloides</name>
    <name type="common">Boreal carrion beetle</name>
    <dbReference type="NCBI Taxonomy" id="110193"/>
    <lineage>
        <taxon>Eukaryota</taxon>
        <taxon>Metazoa</taxon>
        <taxon>Ecdysozoa</taxon>
        <taxon>Arthropoda</taxon>
        <taxon>Hexapoda</taxon>
        <taxon>Insecta</taxon>
        <taxon>Pterygota</taxon>
        <taxon>Neoptera</taxon>
        <taxon>Endopterygota</taxon>
        <taxon>Coleoptera</taxon>
        <taxon>Polyphaga</taxon>
        <taxon>Staphyliniformia</taxon>
        <taxon>Silphidae</taxon>
        <taxon>Nicrophorinae</taxon>
        <taxon>Nicrophorus</taxon>
    </lineage>
</organism>
<evidence type="ECO:0000256" key="4">
    <source>
        <dbReference type="ARBA" id="ARBA00022723"/>
    </source>
</evidence>
<evidence type="ECO:0000313" key="14">
    <source>
        <dbReference type="RefSeq" id="XP_017775096.1"/>
    </source>
</evidence>
<comment type="cofactor">
    <cofactor evidence="1">
        <name>Zn(2+)</name>
        <dbReference type="ChEBI" id="CHEBI:29105"/>
    </cofactor>
</comment>
<feature type="region of interest" description="Disordered" evidence="11">
    <location>
        <begin position="596"/>
        <end position="626"/>
    </location>
</feature>
<dbReference type="PROSITE" id="PS50305">
    <property type="entry name" value="SIRTUIN"/>
    <property type="match status" value="1"/>
</dbReference>
<feature type="compositionally biased region" description="Basic and acidic residues" evidence="11">
    <location>
        <begin position="606"/>
        <end position="622"/>
    </location>
</feature>
<evidence type="ECO:0000256" key="6">
    <source>
        <dbReference type="ARBA" id="ARBA00023027"/>
    </source>
</evidence>
<feature type="compositionally biased region" description="Acidic residues" evidence="11">
    <location>
        <begin position="596"/>
        <end position="605"/>
    </location>
</feature>
<comment type="similarity">
    <text evidence="7">Belongs to the sirtuin family. Class IV subfamily.</text>
</comment>
<evidence type="ECO:0000256" key="1">
    <source>
        <dbReference type="ARBA" id="ARBA00001947"/>
    </source>
</evidence>
<evidence type="ECO:0000256" key="8">
    <source>
        <dbReference type="ARBA" id="ARBA00041832"/>
    </source>
</evidence>
<keyword evidence="5 10" id="KW-0862">Zinc</keyword>
<sequence>MEIDNCDVPEVDTDDDLNVSKRLLRKQQVKQLCAKDERNATIKKVSLVLQKPELDRTNEDIELLTEYNEIVKEVQARWKKRDAAKRRLEEFEEPVEQLRDKCNILAQAIAQSQHLVVYTGAGISTAARIPDYRGTNGIWTRLQQGKDIGNHDLSLAEPTYTHMALSELYRRKILKYVVSQNCDGLHLRSGLPRTAISEVHGNMYIEVCKSCKPFREYWRLFDVTENTARYSHKTMRKCYVCNGPLVDTIVHFGERGSLPWPLNWSGASKNARKATTILCLGSSLKVLKKYPWLWQMHKPQKRRPNLYIVNLQWTPKDDAANAKIHGKCDIVMEIVMDLLGIPVPKYDRDKDPIFVHGTILSEPELHTTTQPLLKYCKLEKVEVKEEEITDDQPIDYCTNKDLKSSIDLKKPDGENCDKLLSNIYSITGKAPIPLGLPNTQTMIPHSNASVFSIDDILKRTDTENLLQNNLLLKQNCQALLTYYQISNTILQNPVFAYRDMLTYPIQSSLLYSGLHSIINPLPYITEEHNYSSTSDKDDAKERETAKCEFCYKHYKSTDCVFYNKTEPVFAKQELRFSKMDNVDKPLYCTCCDYTTEEDEDNDEDVSPDKISKISDESSEQKSKVQPGWFGKGYRKLKKYKKRISS</sequence>
<accession>A0ABM1MKJ6</accession>
<dbReference type="Proteomes" id="UP000695000">
    <property type="component" value="Unplaced"/>
</dbReference>
<feature type="binding site" evidence="10">
    <location>
        <position position="211"/>
    </location>
    <ligand>
        <name>Zn(2+)</name>
        <dbReference type="ChEBI" id="CHEBI:29105"/>
    </ligand>
</feature>
<dbReference type="Pfam" id="PF02146">
    <property type="entry name" value="SIR2"/>
    <property type="match status" value="1"/>
</dbReference>
<feature type="domain" description="Deacetylase sirtuin-type" evidence="12">
    <location>
        <begin position="88"/>
        <end position="342"/>
    </location>
</feature>
<keyword evidence="3" id="KW-0808">Transferase</keyword>